<dbReference type="EMBL" id="BK014662">
    <property type="protein sequence ID" value="DAD66674.1"/>
    <property type="molecule type" value="Genomic_DNA"/>
</dbReference>
<reference evidence="1" key="1">
    <citation type="journal article" date="2021" name="Proc. Natl. Acad. Sci. U.S.A.">
        <title>A Catalog of Tens of Thousands of Viruses from Human Metagenomes Reveals Hidden Associations with Chronic Diseases.</title>
        <authorList>
            <person name="Tisza M.J."/>
            <person name="Buck C.B."/>
        </authorList>
    </citation>
    <scope>NUCLEOTIDE SEQUENCE</scope>
    <source>
        <strain evidence="1">CtPuP5</strain>
    </source>
</reference>
<sequence length="179" mass="20850">MIDWLERHILSLDKKCEITNSNTTDSIYYTFGDFKIRVSNHLPSNFNSCDVNIVRSLNAKLYTVTIKHGSSTLILDYKELKKFISSAYLQYRLNAVNSEMRKKAKEIYKEYVNSDKWDIFVTCTDMVASKYKTLSKHQKGLLKNLFTNNNIKGENFMECLKKINSAMTDEEIKKAFNVL</sequence>
<name>A0A8S5LA70_9CAUD</name>
<accession>A0A8S5LA70</accession>
<proteinExistence type="predicted"/>
<organism evidence="1">
    <name type="scientific">Myoviridae sp. ctPuP5</name>
    <dbReference type="NCBI Taxonomy" id="2823543"/>
    <lineage>
        <taxon>Viruses</taxon>
        <taxon>Duplodnaviria</taxon>
        <taxon>Heunggongvirae</taxon>
        <taxon>Uroviricota</taxon>
        <taxon>Caudoviricetes</taxon>
    </lineage>
</organism>
<protein>
    <submittedName>
        <fullName evidence="1">Uncharacterized protein</fullName>
    </submittedName>
</protein>
<evidence type="ECO:0000313" key="1">
    <source>
        <dbReference type="EMBL" id="DAD66674.1"/>
    </source>
</evidence>